<protein>
    <submittedName>
        <fullName evidence="2">Uncharacterized protein</fullName>
    </submittedName>
</protein>
<organism evidence="2 3">
    <name type="scientific">Streptomyces lividans 1326</name>
    <dbReference type="NCBI Taxonomy" id="1200984"/>
    <lineage>
        <taxon>Bacteria</taxon>
        <taxon>Bacillati</taxon>
        <taxon>Actinomycetota</taxon>
        <taxon>Actinomycetes</taxon>
        <taxon>Kitasatosporales</taxon>
        <taxon>Streptomycetaceae</taxon>
        <taxon>Streptomyces</taxon>
    </lineage>
</organism>
<dbReference type="AlphaFoldDB" id="A0A7U9E0S6"/>
<feature type="region of interest" description="Disordered" evidence="1">
    <location>
        <begin position="1"/>
        <end position="47"/>
    </location>
</feature>
<evidence type="ECO:0000313" key="2">
    <source>
        <dbReference type="EMBL" id="EOY52682.1"/>
    </source>
</evidence>
<feature type="compositionally biased region" description="Basic and acidic residues" evidence="1">
    <location>
        <begin position="1"/>
        <end position="10"/>
    </location>
</feature>
<dbReference type="Proteomes" id="UP000014062">
    <property type="component" value="Chromosome"/>
</dbReference>
<proteinExistence type="predicted"/>
<accession>A0A7U9E0S6</accession>
<name>A0A7U9E0S6_STRLI</name>
<evidence type="ECO:0000313" key="3">
    <source>
        <dbReference type="Proteomes" id="UP000014062"/>
    </source>
</evidence>
<gene>
    <name evidence="2" type="ORF">SLI_7984</name>
</gene>
<evidence type="ECO:0000256" key="1">
    <source>
        <dbReference type="SAM" id="MobiDB-lite"/>
    </source>
</evidence>
<sequence>MPVQDHDMRAASRLAGTSRSVDVPAVTHRRSSVAADEPAQVKRSAKCGRAVPGTVSARHPLPGRVMLRAC</sequence>
<dbReference type="EMBL" id="CM001889">
    <property type="protein sequence ID" value="EOY52682.1"/>
    <property type="molecule type" value="Genomic_DNA"/>
</dbReference>
<reference evidence="3" key="1">
    <citation type="journal article" date="2013" name="Genome Biol. Evol.">
        <title>The genome sequence of Streptomyces lividans 66 reveals a novel tRNA-dependent peptide biosynthetic system within a metal-related genomic island.</title>
        <authorList>
            <person name="Cruz-Morales P."/>
            <person name="Vijgenboom E."/>
            <person name="Iruegas-Bocardo F."/>
            <person name="Girard G."/>
            <person name="Yanez-Guerra L.A."/>
            <person name="Ramos-Aboites H.E."/>
            <person name="Pernodet J.L."/>
            <person name="Anne J."/>
            <person name="van Wezel G.P."/>
            <person name="Barona-Gomez F."/>
        </authorList>
    </citation>
    <scope>NUCLEOTIDE SEQUENCE [LARGE SCALE GENOMIC DNA]</scope>
    <source>
        <strain evidence="3">1326</strain>
    </source>
</reference>